<proteinExistence type="predicted"/>
<dbReference type="Proteomes" id="UP000704712">
    <property type="component" value="Unassembled WGS sequence"/>
</dbReference>
<evidence type="ECO:0000256" key="1">
    <source>
        <dbReference type="SAM" id="MobiDB-lite"/>
    </source>
</evidence>
<name>A0A8S9U765_PHYIN</name>
<organism evidence="2 3">
    <name type="scientific">Phytophthora infestans</name>
    <name type="common">Potato late blight agent</name>
    <name type="synonym">Botrytis infestans</name>
    <dbReference type="NCBI Taxonomy" id="4787"/>
    <lineage>
        <taxon>Eukaryota</taxon>
        <taxon>Sar</taxon>
        <taxon>Stramenopiles</taxon>
        <taxon>Oomycota</taxon>
        <taxon>Peronosporomycetes</taxon>
        <taxon>Peronosporales</taxon>
        <taxon>Peronosporaceae</taxon>
        <taxon>Phytophthora</taxon>
    </lineage>
</organism>
<reference evidence="2" key="1">
    <citation type="submission" date="2020-03" db="EMBL/GenBank/DDBJ databases">
        <title>Hybrid Assembly of Korean Phytophthora infestans isolates.</title>
        <authorList>
            <person name="Prokchorchik M."/>
            <person name="Lee Y."/>
            <person name="Seo J."/>
            <person name="Cho J.-H."/>
            <person name="Park Y.-E."/>
            <person name="Jang D.-C."/>
            <person name="Im J.-S."/>
            <person name="Choi J.-G."/>
            <person name="Park H.-J."/>
            <person name="Lee G.-B."/>
            <person name="Lee Y.-G."/>
            <person name="Hong S.-Y."/>
            <person name="Cho K."/>
            <person name="Sohn K.H."/>
        </authorList>
    </citation>
    <scope>NUCLEOTIDE SEQUENCE</scope>
    <source>
        <strain evidence="2">KR_2_A2</strain>
    </source>
</reference>
<sequence length="196" mass="21345">MYTAHVTGGFGECRRHALRFEVRTLFEEETATSRSRSGSVMVKQMEACMDLVTKMWSGGTLQHWYAFCEPIFVTSYFLKQTGAFGLAEDAHASSLAAGAGRVHHPINSPSLFDIVMTESARGYRHNYMCTGCKICSTNAGAASLAVNPVDVNRKTESQSNSKTSLLESTPCELGAHFSPGRTSSQMEVSSNLVSEI</sequence>
<evidence type="ECO:0000313" key="2">
    <source>
        <dbReference type="EMBL" id="KAF4136103.1"/>
    </source>
</evidence>
<dbReference type="EMBL" id="JAACNO010002014">
    <property type="protein sequence ID" value="KAF4136103.1"/>
    <property type="molecule type" value="Genomic_DNA"/>
</dbReference>
<gene>
    <name evidence="2" type="ORF">GN958_ATG14719</name>
</gene>
<dbReference type="AlphaFoldDB" id="A0A8S9U765"/>
<feature type="region of interest" description="Disordered" evidence="1">
    <location>
        <begin position="176"/>
        <end position="196"/>
    </location>
</feature>
<comment type="caution">
    <text evidence="2">The sequence shown here is derived from an EMBL/GenBank/DDBJ whole genome shotgun (WGS) entry which is preliminary data.</text>
</comment>
<evidence type="ECO:0000313" key="3">
    <source>
        <dbReference type="Proteomes" id="UP000704712"/>
    </source>
</evidence>
<feature type="compositionally biased region" description="Polar residues" evidence="1">
    <location>
        <begin position="180"/>
        <end position="196"/>
    </location>
</feature>
<accession>A0A8S9U765</accession>
<protein>
    <submittedName>
        <fullName evidence="2">Uncharacterized protein</fullName>
    </submittedName>
</protein>